<keyword evidence="1" id="KW-1133">Transmembrane helix</keyword>
<proteinExistence type="predicted"/>
<dbReference type="RefSeq" id="WP_377172928.1">
    <property type="nucleotide sequence ID" value="NZ_JBHTJC010000006.1"/>
</dbReference>
<evidence type="ECO:0000313" key="3">
    <source>
        <dbReference type="Proteomes" id="UP001607157"/>
    </source>
</evidence>
<evidence type="ECO:0008006" key="4">
    <source>
        <dbReference type="Google" id="ProtNLM"/>
    </source>
</evidence>
<evidence type="ECO:0000313" key="2">
    <source>
        <dbReference type="EMBL" id="MFH0255194.1"/>
    </source>
</evidence>
<dbReference type="Proteomes" id="UP001607157">
    <property type="component" value="Unassembled WGS sequence"/>
</dbReference>
<accession>A0ABW7IAJ4</accession>
<keyword evidence="1" id="KW-0472">Membrane</keyword>
<organism evidence="2 3">
    <name type="scientific">Roseovarius aquimarinus</name>
    <dbReference type="NCBI Taxonomy" id="1229156"/>
    <lineage>
        <taxon>Bacteria</taxon>
        <taxon>Pseudomonadati</taxon>
        <taxon>Pseudomonadota</taxon>
        <taxon>Alphaproteobacteria</taxon>
        <taxon>Rhodobacterales</taxon>
        <taxon>Roseobacteraceae</taxon>
        <taxon>Roseovarius</taxon>
    </lineage>
</organism>
<comment type="caution">
    <text evidence="2">The sequence shown here is derived from an EMBL/GenBank/DDBJ whole genome shotgun (WGS) entry which is preliminary data.</text>
</comment>
<keyword evidence="1" id="KW-0812">Transmembrane</keyword>
<evidence type="ECO:0000256" key="1">
    <source>
        <dbReference type="SAM" id="Phobius"/>
    </source>
</evidence>
<protein>
    <recommendedName>
        <fullName evidence="4">DUF3619 family protein</fullName>
    </recommendedName>
</protein>
<name>A0ABW7IAJ4_9RHOB</name>
<dbReference type="EMBL" id="JBIHMM010000005">
    <property type="protein sequence ID" value="MFH0255194.1"/>
    <property type="molecule type" value="Genomic_DNA"/>
</dbReference>
<sequence>MTDDRKADAAALAALSQAAPARPSAALMRRIAADAAVLAELRAARAGAPAPSDMLMARIARDAAAHRPRRAPRPAIWGGLVAAGLAGLAFGLADPAGLGTAVWPGGDTLAMTTLIPAYDFQYLEVE</sequence>
<gene>
    <name evidence="2" type="ORF">ACGRVM_14910</name>
</gene>
<reference evidence="2 3" key="1">
    <citation type="submission" date="2024-10" db="EMBL/GenBank/DDBJ databases">
        <authorList>
            <person name="Yang X.-N."/>
        </authorList>
    </citation>
    <scope>NUCLEOTIDE SEQUENCE [LARGE SCALE GENOMIC DNA]</scope>
    <source>
        <strain evidence="2 3">CAU 1059</strain>
    </source>
</reference>
<feature type="transmembrane region" description="Helical" evidence="1">
    <location>
        <begin position="75"/>
        <end position="93"/>
    </location>
</feature>
<keyword evidence="3" id="KW-1185">Reference proteome</keyword>